<evidence type="ECO:0000313" key="2">
    <source>
        <dbReference type="EMBL" id="CDQ95556.1"/>
    </source>
</evidence>
<accession>A0A060YUW9</accession>
<organism evidence="2 3">
    <name type="scientific">Oncorhynchus mykiss</name>
    <name type="common">Rainbow trout</name>
    <name type="synonym">Salmo gairdneri</name>
    <dbReference type="NCBI Taxonomy" id="8022"/>
    <lineage>
        <taxon>Eukaryota</taxon>
        <taxon>Metazoa</taxon>
        <taxon>Chordata</taxon>
        <taxon>Craniata</taxon>
        <taxon>Vertebrata</taxon>
        <taxon>Euteleostomi</taxon>
        <taxon>Actinopterygii</taxon>
        <taxon>Neopterygii</taxon>
        <taxon>Teleostei</taxon>
        <taxon>Protacanthopterygii</taxon>
        <taxon>Salmoniformes</taxon>
        <taxon>Salmonidae</taxon>
        <taxon>Salmoninae</taxon>
        <taxon>Oncorhynchus</taxon>
    </lineage>
</organism>
<dbReference type="Pfam" id="PF00640">
    <property type="entry name" value="PID"/>
    <property type="match status" value="1"/>
</dbReference>
<dbReference type="GO" id="GO:0001764">
    <property type="term" value="P:neuron migration"/>
    <property type="evidence" value="ECO:0007669"/>
    <property type="project" value="TreeGrafter"/>
</dbReference>
<evidence type="ECO:0000259" key="1">
    <source>
        <dbReference type="PROSITE" id="PS01179"/>
    </source>
</evidence>
<dbReference type="Gene3D" id="2.30.29.30">
    <property type="entry name" value="Pleckstrin-homology domain (PH domain)/Phosphotyrosine-binding domain (PTB)"/>
    <property type="match status" value="1"/>
</dbReference>
<protein>
    <recommendedName>
        <fullName evidence="1">PID domain-containing protein</fullName>
    </recommendedName>
</protein>
<dbReference type="SUPFAM" id="SSF50729">
    <property type="entry name" value="PH domain-like"/>
    <property type="match status" value="1"/>
</dbReference>
<dbReference type="Proteomes" id="UP000193380">
    <property type="component" value="Unassembled WGS sequence"/>
</dbReference>
<feature type="non-terminal residue" evidence="2">
    <location>
        <position position="1"/>
    </location>
</feature>
<reference evidence="2" key="1">
    <citation type="journal article" date="2014" name="Nat. Commun.">
        <title>The rainbow trout genome provides novel insights into evolution after whole-genome duplication in vertebrates.</title>
        <authorList>
            <person name="Berthelot C."/>
            <person name="Brunet F."/>
            <person name="Chalopin D."/>
            <person name="Juanchich A."/>
            <person name="Bernard M."/>
            <person name="Noel B."/>
            <person name="Bento P."/>
            <person name="Da Silva C."/>
            <person name="Labadie K."/>
            <person name="Alberti A."/>
            <person name="Aury J.M."/>
            <person name="Louis A."/>
            <person name="Dehais P."/>
            <person name="Bardou P."/>
            <person name="Montfort J."/>
            <person name="Klopp C."/>
            <person name="Cabau C."/>
            <person name="Gaspin C."/>
            <person name="Thorgaard G.H."/>
            <person name="Boussaha M."/>
            <person name="Quillet E."/>
            <person name="Guyomard R."/>
            <person name="Galiana D."/>
            <person name="Bobe J."/>
            <person name="Volff J.N."/>
            <person name="Genet C."/>
            <person name="Wincker P."/>
            <person name="Jaillon O."/>
            <person name="Roest Crollius H."/>
            <person name="Guiguen Y."/>
        </authorList>
    </citation>
    <scope>NUCLEOTIDE SEQUENCE [LARGE SCALE GENOMIC DNA]</scope>
</reference>
<sequence>FGGIKIFDEKSEVLQHHHSVHEISYIAKDITDHRAFGYVCGKEGNHRFVAIKTAQSVSTTQFVNVCVCP</sequence>
<dbReference type="EMBL" id="FR921607">
    <property type="protein sequence ID" value="CDQ95556.1"/>
    <property type="molecule type" value="Genomic_DNA"/>
</dbReference>
<reference evidence="2" key="2">
    <citation type="submission" date="2014-03" db="EMBL/GenBank/DDBJ databases">
        <authorList>
            <person name="Genoscope - CEA"/>
        </authorList>
    </citation>
    <scope>NUCLEOTIDE SEQUENCE</scope>
</reference>
<dbReference type="AlphaFoldDB" id="A0A060YUW9"/>
<dbReference type="GO" id="GO:0005737">
    <property type="term" value="C:cytoplasm"/>
    <property type="evidence" value="ECO:0007669"/>
    <property type="project" value="TreeGrafter"/>
</dbReference>
<feature type="domain" description="PID" evidence="1">
    <location>
        <begin position="3"/>
        <end position="60"/>
    </location>
</feature>
<dbReference type="STRING" id="8022.A0A060YUW9"/>
<evidence type="ECO:0000313" key="3">
    <source>
        <dbReference type="Proteomes" id="UP000193380"/>
    </source>
</evidence>
<dbReference type="PANTHER" id="PTHR47695">
    <property type="entry name" value="PID DOMAIN-CONTAINING PROTEIN"/>
    <property type="match status" value="1"/>
</dbReference>
<dbReference type="InterPro" id="IPR011993">
    <property type="entry name" value="PH-like_dom_sf"/>
</dbReference>
<name>A0A060YUW9_ONCMY</name>
<dbReference type="PROSITE" id="PS01179">
    <property type="entry name" value="PID"/>
    <property type="match status" value="1"/>
</dbReference>
<dbReference type="PaxDb" id="8022-A0A060YUW9"/>
<gene>
    <name evidence="2" type="ORF">GSONMT00032884001</name>
</gene>
<proteinExistence type="predicted"/>
<dbReference type="PANTHER" id="PTHR47695:SF4">
    <property type="entry name" value="DISABLED HOMOLOG 1"/>
    <property type="match status" value="1"/>
</dbReference>
<dbReference type="InterPro" id="IPR006020">
    <property type="entry name" value="PTB/PI_dom"/>
</dbReference>